<sequence>MSTVMADPEVSFAALRELQDAVREMGLSRARPSSVQTGCVNVLARPSSQCTVRCIICQFPGHRSSATQDADRNYTNASACRIAITNTIGFWERILENIAMLQKESPEFHTALEQNVVTAEMQWDTQPQIVSGSTIVVILSRLSANYLKFQRFYTRLGPKLPKILIPHDIKRYQAMTESMDSYLLPNGYPNDTYVTMPTVQDLDSLR</sequence>
<evidence type="ECO:0000313" key="2">
    <source>
        <dbReference type="Proteomes" id="UP000250140"/>
    </source>
</evidence>
<accession>A0A8E2F643</accession>
<protein>
    <submittedName>
        <fullName evidence="1">Uncharacterized protein</fullName>
    </submittedName>
</protein>
<dbReference type="AlphaFoldDB" id="A0A8E2F643"/>
<evidence type="ECO:0000313" key="1">
    <source>
        <dbReference type="EMBL" id="OCL11247.1"/>
    </source>
</evidence>
<proteinExistence type="predicted"/>
<dbReference type="Proteomes" id="UP000250140">
    <property type="component" value="Unassembled WGS sequence"/>
</dbReference>
<dbReference type="EMBL" id="KV749090">
    <property type="protein sequence ID" value="OCL11247.1"/>
    <property type="molecule type" value="Genomic_DNA"/>
</dbReference>
<dbReference type="OrthoDB" id="3660784at2759"/>
<organism evidence="1 2">
    <name type="scientific">Glonium stellatum</name>
    <dbReference type="NCBI Taxonomy" id="574774"/>
    <lineage>
        <taxon>Eukaryota</taxon>
        <taxon>Fungi</taxon>
        <taxon>Dikarya</taxon>
        <taxon>Ascomycota</taxon>
        <taxon>Pezizomycotina</taxon>
        <taxon>Dothideomycetes</taxon>
        <taxon>Pleosporomycetidae</taxon>
        <taxon>Gloniales</taxon>
        <taxon>Gloniaceae</taxon>
        <taxon>Glonium</taxon>
    </lineage>
</organism>
<name>A0A8E2F643_9PEZI</name>
<keyword evidence="2" id="KW-1185">Reference proteome</keyword>
<reference evidence="1 2" key="1">
    <citation type="journal article" date="2016" name="Nat. Commun.">
        <title>Ectomycorrhizal ecology is imprinted in the genome of the dominant symbiotic fungus Cenococcum geophilum.</title>
        <authorList>
            <consortium name="DOE Joint Genome Institute"/>
            <person name="Peter M."/>
            <person name="Kohler A."/>
            <person name="Ohm R.A."/>
            <person name="Kuo A."/>
            <person name="Krutzmann J."/>
            <person name="Morin E."/>
            <person name="Arend M."/>
            <person name="Barry K.W."/>
            <person name="Binder M."/>
            <person name="Choi C."/>
            <person name="Clum A."/>
            <person name="Copeland A."/>
            <person name="Grisel N."/>
            <person name="Haridas S."/>
            <person name="Kipfer T."/>
            <person name="LaButti K."/>
            <person name="Lindquist E."/>
            <person name="Lipzen A."/>
            <person name="Maire R."/>
            <person name="Meier B."/>
            <person name="Mihaltcheva S."/>
            <person name="Molinier V."/>
            <person name="Murat C."/>
            <person name="Poggeler S."/>
            <person name="Quandt C.A."/>
            <person name="Sperisen C."/>
            <person name="Tritt A."/>
            <person name="Tisserant E."/>
            <person name="Crous P.W."/>
            <person name="Henrissat B."/>
            <person name="Nehls U."/>
            <person name="Egli S."/>
            <person name="Spatafora J.W."/>
            <person name="Grigoriev I.V."/>
            <person name="Martin F.M."/>
        </authorList>
    </citation>
    <scope>NUCLEOTIDE SEQUENCE [LARGE SCALE GENOMIC DNA]</scope>
    <source>
        <strain evidence="1 2">CBS 207.34</strain>
    </source>
</reference>
<gene>
    <name evidence="1" type="ORF">AOQ84DRAFT_386963</name>
</gene>